<evidence type="ECO:0000313" key="1">
    <source>
        <dbReference type="EMBL" id="GEM74182.1"/>
    </source>
</evidence>
<name>A0A511QCM8_9VIBR</name>
<proteinExistence type="predicted"/>
<reference evidence="1 2" key="1">
    <citation type="submission" date="2019-07" db="EMBL/GenBank/DDBJ databases">
        <title>Whole genome shotgun sequence of Vibrio sagamiensis NBRC 104589.</title>
        <authorList>
            <person name="Hosoyama A."/>
            <person name="Uohara A."/>
            <person name="Ohji S."/>
            <person name="Ichikawa N."/>
        </authorList>
    </citation>
    <scope>NUCLEOTIDE SEQUENCE [LARGE SCALE GENOMIC DNA]</scope>
    <source>
        <strain evidence="1 2">NBRC 104589</strain>
    </source>
</reference>
<evidence type="ECO:0000313" key="2">
    <source>
        <dbReference type="Proteomes" id="UP000321922"/>
    </source>
</evidence>
<protein>
    <submittedName>
        <fullName evidence="1">Uncharacterized protein</fullName>
    </submittedName>
</protein>
<organism evidence="1 2">
    <name type="scientific">Vibrio sagamiensis NBRC 104589</name>
    <dbReference type="NCBI Taxonomy" id="1219064"/>
    <lineage>
        <taxon>Bacteria</taxon>
        <taxon>Pseudomonadati</taxon>
        <taxon>Pseudomonadota</taxon>
        <taxon>Gammaproteobacteria</taxon>
        <taxon>Vibrionales</taxon>
        <taxon>Vibrionaceae</taxon>
        <taxon>Vibrio</taxon>
    </lineage>
</organism>
<dbReference type="AlphaFoldDB" id="A0A511QCM8"/>
<dbReference type="EMBL" id="BJXJ01000002">
    <property type="protein sequence ID" value="GEM74182.1"/>
    <property type="molecule type" value="Genomic_DNA"/>
</dbReference>
<keyword evidence="2" id="KW-1185">Reference proteome</keyword>
<comment type="caution">
    <text evidence="1">The sequence shown here is derived from an EMBL/GenBank/DDBJ whole genome shotgun (WGS) entry which is preliminary data.</text>
</comment>
<gene>
    <name evidence="1" type="ORF">VSA01S_02940</name>
</gene>
<dbReference type="Proteomes" id="UP000321922">
    <property type="component" value="Unassembled WGS sequence"/>
</dbReference>
<accession>A0A511QCM8</accession>
<sequence>MILPAPKKNANSIKPTAIISVSFNVCFTDNPLSNLMNVVYASTTFCIPKVNGYDVVQSISNAE</sequence>